<proteinExistence type="predicted"/>
<comment type="caution">
    <text evidence="1">The sequence shown here is derived from an EMBL/GenBank/DDBJ whole genome shotgun (WGS) entry which is preliminary data.</text>
</comment>
<dbReference type="Proteomes" id="UP000266723">
    <property type="component" value="Unassembled WGS sequence"/>
</dbReference>
<sequence length="118" mass="13157">MNTSSLSEATVEKQKKIKVSFSFPIFRTAPLRPPPPYPLLHLALAAERSYIVSRRGKPATVEISKLKTSSRSILKDISPRLSSLLCSDRIEAFVSPHHGSGDSGCDSTFIEYWVYRFG</sequence>
<evidence type="ECO:0000313" key="2">
    <source>
        <dbReference type="Proteomes" id="UP000266723"/>
    </source>
</evidence>
<gene>
    <name evidence="1" type="ORF">DY000_02044469</name>
</gene>
<name>A0ABQ7F1J3_BRACR</name>
<organism evidence="1 2">
    <name type="scientific">Brassica cretica</name>
    <name type="common">Mustard</name>
    <dbReference type="NCBI Taxonomy" id="69181"/>
    <lineage>
        <taxon>Eukaryota</taxon>
        <taxon>Viridiplantae</taxon>
        <taxon>Streptophyta</taxon>
        <taxon>Embryophyta</taxon>
        <taxon>Tracheophyta</taxon>
        <taxon>Spermatophyta</taxon>
        <taxon>Magnoliopsida</taxon>
        <taxon>eudicotyledons</taxon>
        <taxon>Gunneridae</taxon>
        <taxon>Pentapetalae</taxon>
        <taxon>rosids</taxon>
        <taxon>malvids</taxon>
        <taxon>Brassicales</taxon>
        <taxon>Brassicaceae</taxon>
        <taxon>Brassiceae</taxon>
        <taxon>Brassica</taxon>
    </lineage>
</organism>
<evidence type="ECO:0000313" key="1">
    <source>
        <dbReference type="EMBL" id="KAF3608914.1"/>
    </source>
</evidence>
<keyword evidence="2" id="KW-1185">Reference proteome</keyword>
<accession>A0ABQ7F1J3</accession>
<protein>
    <submittedName>
        <fullName evidence="1">Uncharacterized protein</fullName>
    </submittedName>
</protein>
<reference evidence="1 2" key="1">
    <citation type="journal article" date="2020" name="BMC Genomics">
        <title>Intraspecific diversification of the crop wild relative Brassica cretica Lam. using demographic model selection.</title>
        <authorList>
            <person name="Kioukis A."/>
            <person name="Michalopoulou V.A."/>
            <person name="Briers L."/>
            <person name="Pirintsos S."/>
            <person name="Studholme D.J."/>
            <person name="Pavlidis P."/>
            <person name="Sarris P.F."/>
        </authorList>
    </citation>
    <scope>NUCLEOTIDE SEQUENCE [LARGE SCALE GENOMIC DNA]</scope>
    <source>
        <strain evidence="2">cv. PFS-1207/04</strain>
    </source>
</reference>
<dbReference type="EMBL" id="QGKV02000297">
    <property type="protein sequence ID" value="KAF3608914.1"/>
    <property type="molecule type" value="Genomic_DNA"/>
</dbReference>